<sequence>MLVGMTYDLQQEYLDRGYGKDEVAELDSPVTVEAIRQALASQGHEVELVGGVMPLARALADGRRWDMVFNFAEGMRGLAREAQVPALLDAWDIPYTFSGPEVLALSLHKGWTNAVLRAHGVPTADFRIVNSVEEVDAIDLPFPLFVKPVAEGSSKGVSDKSLVKDRWELRDICAHVLKTFHQPALVETFLPGREFTVGILGSGPQCRVLGVMEVLATARGDACAYTYANKQEWRERALYELAGDDRAAQAAEVARAAWQALGCLDAGRIDVRLDAQGQPRFIEVNPLAGLNPESSDLPILCGKIGLGYDELIASIMDSAMARAGKRHGNRS</sequence>
<dbReference type="OrthoDB" id="9813261at2"/>
<dbReference type="Gene3D" id="3.40.50.20">
    <property type="match status" value="1"/>
</dbReference>
<dbReference type="InterPro" id="IPR011095">
    <property type="entry name" value="Dala_Dala_lig_C"/>
</dbReference>
<dbReference type="EMBL" id="CP001629">
    <property type="protein sequence ID" value="ACU89866.1"/>
    <property type="molecule type" value="Genomic_DNA"/>
</dbReference>
<gene>
    <name evidence="6" type="ordered locus">Dbac_1775</name>
</gene>
<keyword evidence="3" id="KW-0961">Cell wall biogenesis/degradation</keyword>
<dbReference type="Pfam" id="PF07478">
    <property type="entry name" value="Dala_Dala_lig_C"/>
    <property type="match status" value="1"/>
</dbReference>
<organism evidence="6 7">
    <name type="scientific">Desulfomicrobium baculatum (strain DSM 4028 / VKM B-1378 / X)</name>
    <name type="common">Desulfovibrio baculatus</name>
    <dbReference type="NCBI Taxonomy" id="525897"/>
    <lineage>
        <taxon>Bacteria</taxon>
        <taxon>Pseudomonadati</taxon>
        <taxon>Thermodesulfobacteriota</taxon>
        <taxon>Desulfovibrionia</taxon>
        <taxon>Desulfovibrionales</taxon>
        <taxon>Desulfomicrobiaceae</taxon>
        <taxon>Desulfomicrobium</taxon>
    </lineage>
</organism>
<dbReference type="SUPFAM" id="SSF56059">
    <property type="entry name" value="Glutathione synthetase ATP-binding domain-like"/>
    <property type="match status" value="1"/>
</dbReference>
<dbReference type="InterPro" id="IPR011761">
    <property type="entry name" value="ATP-grasp"/>
</dbReference>
<dbReference type="InterPro" id="IPR016185">
    <property type="entry name" value="PreATP-grasp_dom_sf"/>
</dbReference>
<dbReference type="Gene3D" id="3.30.1490.20">
    <property type="entry name" value="ATP-grasp fold, A domain"/>
    <property type="match status" value="1"/>
</dbReference>
<name>C7LW48_DESBD</name>
<evidence type="ECO:0000256" key="4">
    <source>
        <dbReference type="PROSITE-ProRule" id="PRU00409"/>
    </source>
</evidence>
<dbReference type="PANTHER" id="PTHR23132">
    <property type="entry name" value="D-ALANINE--D-ALANINE LIGASE"/>
    <property type="match status" value="1"/>
</dbReference>
<keyword evidence="4" id="KW-0547">Nucleotide-binding</keyword>
<evidence type="ECO:0000313" key="6">
    <source>
        <dbReference type="EMBL" id="ACU89866.1"/>
    </source>
</evidence>
<dbReference type="RefSeq" id="WP_015773957.1">
    <property type="nucleotide sequence ID" value="NC_013173.1"/>
</dbReference>
<feature type="domain" description="ATP-grasp" evidence="5">
    <location>
        <begin position="113"/>
        <end position="317"/>
    </location>
</feature>
<dbReference type="GO" id="GO:0046872">
    <property type="term" value="F:metal ion binding"/>
    <property type="evidence" value="ECO:0007669"/>
    <property type="project" value="InterPro"/>
</dbReference>
<keyword evidence="2 6" id="KW-0436">Ligase</keyword>
<protein>
    <submittedName>
        <fullName evidence="6">D-alanine--D-alanine ligase domain protein</fullName>
    </submittedName>
</protein>
<accession>C7LW48</accession>
<keyword evidence="7" id="KW-1185">Reference proteome</keyword>
<dbReference type="Proteomes" id="UP000002216">
    <property type="component" value="Chromosome"/>
</dbReference>
<dbReference type="InterPro" id="IPR013815">
    <property type="entry name" value="ATP_grasp_subdomain_1"/>
</dbReference>
<dbReference type="STRING" id="525897.Dbac_1775"/>
<dbReference type="Gene3D" id="3.30.470.20">
    <property type="entry name" value="ATP-grasp fold, B domain"/>
    <property type="match status" value="1"/>
</dbReference>
<dbReference type="GO" id="GO:0071555">
    <property type="term" value="P:cell wall organization"/>
    <property type="evidence" value="ECO:0007669"/>
    <property type="project" value="UniProtKB-KW"/>
</dbReference>
<dbReference type="eggNOG" id="COG1181">
    <property type="taxonomic scope" value="Bacteria"/>
</dbReference>
<dbReference type="PANTHER" id="PTHR23132:SF23">
    <property type="entry name" value="D-ALANINE--D-ALANINE LIGASE B"/>
    <property type="match status" value="1"/>
</dbReference>
<dbReference type="SUPFAM" id="SSF52440">
    <property type="entry name" value="PreATP-grasp domain"/>
    <property type="match status" value="1"/>
</dbReference>
<evidence type="ECO:0000256" key="3">
    <source>
        <dbReference type="ARBA" id="ARBA00023316"/>
    </source>
</evidence>
<evidence type="ECO:0000259" key="5">
    <source>
        <dbReference type="PROSITE" id="PS50975"/>
    </source>
</evidence>
<dbReference type="AlphaFoldDB" id="C7LW48"/>
<keyword evidence="4" id="KW-0067">ATP-binding</keyword>
<dbReference type="PROSITE" id="PS50975">
    <property type="entry name" value="ATP_GRASP"/>
    <property type="match status" value="1"/>
</dbReference>
<evidence type="ECO:0000256" key="2">
    <source>
        <dbReference type="ARBA" id="ARBA00022598"/>
    </source>
</evidence>
<evidence type="ECO:0000313" key="7">
    <source>
        <dbReference type="Proteomes" id="UP000002216"/>
    </source>
</evidence>
<dbReference type="HOGENOM" id="CLU_039268_2_1_7"/>
<proteinExistence type="inferred from homology"/>
<dbReference type="GO" id="GO:0005524">
    <property type="term" value="F:ATP binding"/>
    <property type="evidence" value="ECO:0007669"/>
    <property type="project" value="UniProtKB-UniRule"/>
</dbReference>
<comment type="similarity">
    <text evidence="1">Belongs to the D-alanine--D-alanine ligase family.</text>
</comment>
<evidence type="ECO:0000256" key="1">
    <source>
        <dbReference type="ARBA" id="ARBA00010871"/>
    </source>
</evidence>
<reference evidence="6 7" key="1">
    <citation type="journal article" date="2009" name="Stand. Genomic Sci.">
        <title>Complete genome sequence of Desulfomicrobium baculatum type strain (X).</title>
        <authorList>
            <person name="Copeland A."/>
            <person name="Spring S."/>
            <person name="Goker M."/>
            <person name="Schneider S."/>
            <person name="Lapidus A."/>
            <person name="Del Rio T.G."/>
            <person name="Tice H."/>
            <person name="Cheng J.F."/>
            <person name="Chen F."/>
            <person name="Nolan M."/>
            <person name="Bruce D."/>
            <person name="Goodwin L."/>
            <person name="Pitluck S."/>
            <person name="Ivanova N."/>
            <person name="Mavrommatis K."/>
            <person name="Ovchinnikova G."/>
            <person name="Pati A."/>
            <person name="Chen A."/>
            <person name="Palaniappan K."/>
            <person name="Land M."/>
            <person name="Hauser L."/>
            <person name="Chang Y.J."/>
            <person name="Jeffries C.C."/>
            <person name="Meincke L."/>
            <person name="Sims D."/>
            <person name="Brettin T."/>
            <person name="Detter J.C."/>
            <person name="Han C."/>
            <person name="Chain P."/>
            <person name="Bristow J."/>
            <person name="Eisen J.A."/>
            <person name="Markowitz V."/>
            <person name="Hugenholtz P."/>
            <person name="Kyrpides N.C."/>
            <person name="Klenk H.P."/>
            <person name="Lucas S."/>
        </authorList>
    </citation>
    <scope>NUCLEOTIDE SEQUENCE [LARGE SCALE GENOMIC DNA]</scope>
    <source>
        <strain evidence="7">DSM 4028 / VKM B-1378 / X</strain>
    </source>
</reference>
<dbReference type="GO" id="GO:0008716">
    <property type="term" value="F:D-alanine-D-alanine ligase activity"/>
    <property type="evidence" value="ECO:0007669"/>
    <property type="project" value="InterPro"/>
</dbReference>
<dbReference type="KEGG" id="dba:Dbac_1775"/>